<accession>A0A369JJJ4</accession>
<gene>
    <name evidence="1" type="ORF">Hypma_010482</name>
</gene>
<dbReference type="AlphaFoldDB" id="A0A369JJJ4"/>
<evidence type="ECO:0000313" key="1">
    <source>
        <dbReference type="EMBL" id="RDB22381.1"/>
    </source>
</evidence>
<sequence>MLWQCELPSLTQLDDHDTEGLATLTPQVDGPRSNEPTGYFWIFSRASIPTSGLLYYIDDRYSSTVD</sequence>
<evidence type="ECO:0000313" key="2">
    <source>
        <dbReference type="Proteomes" id="UP000076154"/>
    </source>
</evidence>
<dbReference type="InParanoid" id="A0A369JJJ4"/>
<keyword evidence="2" id="KW-1185">Reference proteome</keyword>
<name>A0A369JJJ4_HYPMA</name>
<reference evidence="1" key="1">
    <citation type="submission" date="2018-04" db="EMBL/GenBank/DDBJ databases">
        <title>Whole genome sequencing of Hypsizygus marmoreus.</title>
        <authorList>
            <person name="Choi I.-G."/>
            <person name="Min B."/>
            <person name="Kim J.-G."/>
            <person name="Kim S."/>
            <person name="Oh Y.-L."/>
            <person name="Kong W.-S."/>
            <person name="Park H."/>
            <person name="Jeong J."/>
            <person name="Song E.-S."/>
        </authorList>
    </citation>
    <scope>NUCLEOTIDE SEQUENCE [LARGE SCALE GENOMIC DNA]</scope>
    <source>
        <strain evidence="1">51987-8</strain>
    </source>
</reference>
<protein>
    <submittedName>
        <fullName evidence="1">Uncharacterized protein</fullName>
    </submittedName>
</protein>
<organism evidence="1 2">
    <name type="scientific">Hypsizygus marmoreus</name>
    <name type="common">White beech mushroom</name>
    <name type="synonym">Agaricus marmoreus</name>
    <dbReference type="NCBI Taxonomy" id="39966"/>
    <lineage>
        <taxon>Eukaryota</taxon>
        <taxon>Fungi</taxon>
        <taxon>Dikarya</taxon>
        <taxon>Basidiomycota</taxon>
        <taxon>Agaricomycotina</taxon>
        <taxon>Agaricomycetes</taxon>
        <taxon>Agaricomycetidae</taxon>
        <taxon>Agaricales</taxon>
        <taxon>Tricholomatineae</taxon>
        <taxon>Lyophyllaceae</taxon>
        <taxon>Hypsizygus</taxon>
    </lineage>
</organism>
<dbReference type="Proteomes" id="UP000076154">
    <property type="component" value="Unassembled WGS sequence"/>
</dbReference>
<dbReference type="EMBL" id="LUEZ02000051">
    <property type="protein sequence ID" value="RDB22381.1"/>
    <property type="molecule type" value="Genomic_DNA"/>
</dbReference>
<proteinExistence type="predicted"/>
<comment type="caution">
    <text evidence="1">The sequence shown here is derived from an EMBL/GenBank/DDBJ whole genome shotgun (WGS) entry which is preliminary data.</text>
</comment>